<proteinExistence type="predicted"/>
<evidence type="ECO:0000256" key="3">
    <source>
        <dbReference type="ARBA" id="ARBA00023157"/>
    </source>
</evidence>
<reference evidence="7" key="2">
    <citation type="submission" date="2020-10" db="UniProtKB">
        <authorList>
            <consortium name="WormBaseParasite"/>
        </authorList>
    </citation>
    <scope>IDENTIFICATION</scope>
</reference>
<evidence type="ECO:0000256" key="4">
    <source>
        <dbReference type="PROSITE-ProRule" id="PRU00059"/>
    </source>
</evidence>
<dbReference type="SUPFAM" id="SSF49854">
    <property type="entry name" value="Spermadhesin, CUB domain"/>
    <property type="match status" value="1"/>
</dbReference>
<evidence type="ECO:0000259" key="5">
    <source>
        <dbReference type="PROSITE" id="PS01180"/>
    </source>
</evidence>
<dbReference type="InterPro" id="IPR035914">
    <property type="entry name" value="Sperma_CUB_dom_sf"/>
</dbReference>
<dbReference type="CDD" id="cd00041">
    <property type="entry name" value="CUB"/>
    <property type="match status" value="1"/>
</dbReference>
<comment type="subcellular location">
    <subcellularLocation>
        <location evidence="1">Secreted</location>
    </subcellularLocation>
</comment>
<keyword evidence="2" id="KW-0964">Secreted</keyword>
<dbReference type="GO" id="GO:0072562">
    <property type="term" value="C:blood microparticle"/>
    <property type="evidence" value="ECO:0007669"/>
    <property type="project" value="TreeGrafter"/>
</dbReference>
<dbReference type="GO" id="GO:0031638">
    <property type="term" value="P:zymogen activation"/>
    <property type="evidence" value="ECO:0007669"/>
    <property type="project" value="TreeGrafter"/>
</dbReference>
<evidence type="ECO:0000313" key="6">
    <source>
        <dbReference type="Proteomes" id="UP000492821"/>
    </source>
</evidence>
<dbReference type="AlphaFoldDB" id="A0A7E4VTC2"/>
<keyword evidence="3" id="KW-1015">Disulfide bond</keyword>
<dbReference type="PROSITE" id="PS01180">
    <property type="entry name" value="CUB"/>
    <property type="match status" value="1"/>
</dbReference>
<name>A0A7E4VTC2_PANRE</name>
<dbReference type="WBParaSite" id="Pan_g3184.t1">
    <property type="protein sequence ID" value="Pan_g3184.t1"/>
    <property type="gene ID" value="Pan_g3184"/>
</dbReference>
<dbReference type="GO" id="GO:0004252">
    <property type="term" value="F:serine-type endopeptidase activity"/>
    <property type="evidence" value="ECO:0007669"/>
    <property type="project" value="TreeGrafter"/>
</dbReference>
<sequence>MQSPYYPQNYNDNDTITREILVPDSFGILFTVWDFVGRAGYDYLAILSGSNVHLNLTGQQTAMPFKLRVPNNQATLVWSTNATKPARGFNLTYVADPNLG</sequence>
<evidence type="ECO:0000256" key="2">
    <source>
        <dbReference type="ARBA" id="ARBA00022525"/>
    </source>
</evidence>
<reference evidence="6" key="1">
    <citation type="journal article" date="2013" name="Genetics">
        <title>The draft genome and transcriptome of Panagrellus redivivus are shaped by the harsh demands of a free-living lifestyle.</title>
        <authorList>
            <person name="Srinivasan J."/>
            <person name="Dillman A.R."/>
            <person name="Macchietto M.G."/>
            <person name="Heikkinen L."/>
            <person name="Lakso M."/>
            <person name="Fracchia K.M."/>
            <person name="Antoshechkin I."/>
            <person name="Mortazavi A."/>
            <person name="Wong G."/>
            <person name="Sternberg P.W."/>
        </authorList>
    </citation>
    <scope>NUCLEOTIDE SEQUENCE [LARGE SCALE GENOMIC DNA]</scope>
    <source>
        <strain evidence="6">MT8872</strain>
    </source>
</reference>
<dbReference type="Proteomes" id="UP000492821">
    <property type="component" value="Unassembled WGS sequence"/>
</dbReference>
<dbReference type="PANTHER" id="PTHR24255">
    <property type="entry name" value="COMPLEMENT COMPONENT 1, S SUBCOMPONENT-RELATED"/>
    <property type="match status" value="1"/>
</dbReference>
<comment type="caution">
    <text evidence="4">Lacks conserved residue(s) required for the propagation of feature annotation.</text>
</comment>
<organism evidence="6 7">
    <name type="scientific">Panagrellus redivivus</name>
    <name type="common">Microworm</name>
    <dbReference type="NCBI Taxonomy" id="6233"/>
    <lineage>
        <taxon>Eukaryota</taxon>
        <taxon>Metazoa</taxon>
        <taxon>Ecdysozoa</taxon>
        <taxon>Nematoda</taxon>
        <taxon>Chromadorea</taxon>
        <taxon>Rhabditida</taxon>
        <taxon>Tylenchina</taxon>
        <taxon>Panagrolaimomorpha</taxon>
        <taxon>Panagrolaimoidea</taxon>
        <taxon>Panagrolaimidae</taxon>
        <taxon>Panagrellus</taxon>
    </lineage>
</organism>
<protein>
    <submittedName>
        <fullName evidence="7">CUB domain-containing protein</fullName>
    </submittedName>
</protein>
<evidence type="ECO:0000256" key="1">
    <source>
        <dbReference type="ARBA" id="ARBA00004613"/>
    </source>
</evidence>
<keyword evidence="6" id="KW-1185">Reference proteome</keyword>
<dbReference type="InterPro" id="IPR000859">
    <property type="entry name" value="CUB_dom"/>
</dbReference>
<dbReference type="Pfam" id="PF00431">
    <property type="entry name" value="CUB"/>
    <property type="match status" value="1"/>
</dbReference>
<dbReference type="Gene3D" id="2.60.120.290">
    <property type="entry name" value="Spermadhesin, CUB domain"/>
    <property type="match status" value="1"/>
</dbReference>
<dbReference type="PANTHER" id="PTHR24255:SF27">
    <property type="entry name" value="HAPTOGLOBIN-RELATED PROTEIN"/>
    <property type="match status" value="1"/>
</dbReference>
<feature type="domain" description="CUB" evidence="5">
    <location>
        <begin position="1"/>
        <end position="96"/>
    </location>
</feature>
<accession>A0A7E4VTC2</accession>
<evidence type="ECO:0000313" key="7">
    <source>
        <dbReference type="WBParaSite" id="Pan_g3184.t1"/>
    </source>
</evidence>